<sequence length="218" mass="22697">MVRAKARELGPMDGRADGVAARRSLTSRAGVRRCVAVGLALVMVSGMAGCGGGDAGAGGTPSVSGGASVTPSVTPTPTPSEDPLFTEAKAVYSRYLIQIVEMNKRGGGTELPPGMKAIVSGEYELAMLNLYTHTRKQGYHATQESSGRVVRVSQVAPSGSHAVSIDACMDLTALKFVDAKGKAIDNGTLRRDHFQLDRSKGSLVIVEGNSEKVTTCDT</sequence>
<name>A0AAC8YEY9_9ACTN</name>
<evidence type="ECO:0000313" key="2">
    <source>
        <dbReference type="EMBL" id="AMS05279.1"/>
    </source>
</evidence>
<reference evidence="3 5" key="1">
    <citation type="journal article" date="2016" name="Plant Dis.">
        <title>Improved production of propionic acid using genome shuffling.</title>
        <authorList>
            <person name="Luna-Flores C.H."/>
            <person name="Palfreyman R.W."/>
            <person name="Kromer J.O."/>
            <person name="Nielsen L.K."/>
            <person name="Marcellin E."/>
        </authorList>
    </citation>
    <scope>NUCLEOTIDE SEQUENCE [LARGE SCALE GENOMIC DNA]</scope>
    <source>
        <strain evidence="3 5">F3E8</strain>
    </source>
</reference>
<evidence type="ECO:0000313" key="5">
    <source>
        <dbReference type="Proteomes" id="UP000178666"/>
    </source>
</evidence>
<evidence type="ECO:0000256" key="1">
    <source>
        <dbReference type="SAM" id="MobiDB-lite"/>
    </source>
</evidence>
<evidence type="ECO:0000313" key="4">
    <source>
        <dbReference type="Proteomes" id="UP000075221"/>
    </source>
</evidence>
<dbReference type="Proteomes" id="UP000178666">
    <property type="component" value="Chromosome"/>
</dbReference>
<reference evidence="2 4" key="2">
    <citation type="submission" date="2016-02" db="EMBL/GenBank/DDBJ databases">
        <title>Complete Genome Sequence of Propionibacterium acidipropionici ATCC 55737.</title>
        <authorList>
            <person name="Luna Flores C.H."/>
            <person name="Nielsen L.K."/>
            <person name="Marcellin E."/>
        </authorList>
    </citation>
    <scope>NUCLEOTIDE SEQUENCE [LARGE SCALE GENOMIC DNA]</scope>
    <source>
        <strain evidence="2 4">ATCC 55737</strain>
    </source>
</reference>
<evidence type="ECO:0000313" key="3">
    <source>
        <dbReference type="EMBL" id="AOZ46759.1"/>
    </source>
</evidence>
<feature type="region of interest" description="Disordered" evidence="1">
    <location>
        <begin position="56"/>
        <end position="82"/>
    </location>
</feature>
<dbReference type="RefSeq" id="WP_062819426.1">
    <property type="nucleotide sequence ID" value="NZ_CP014352.1"/>
</dbReference>
<accession>A0AAC8YEY9</accession>
<dbReference type="Proteomes" id="UP000075221">
    <property type="component" value="Chromosome"/>
</dbReference>
<dbReference type="EMBL" id="CP014352">
    <property type="protein sequence ID" value="AMS05279.1"/>
    <property type="molecule type" value="Genomic_DNA"/>
</dbReference>
<organism evidence="2 4">
    <name type="scientific">Acidipropionibacterium acidipropionici</name>
    <dbReference type="NCBI Taxonomy" id="1748"/>
    <lineage>
        <taxon>Bacteria</taxon>
        <taxon>Bacillati</taxon>
        <taxon>Actinomycetota</taxon>
        <taxon>Actinomycetes</taxon>
        <taxon>Propionibacteriales</taxon>
        <taxon>Propionibacteriaceae</taxon>
        <taxon>Acidipropionibacterium</taxon>
    </lineage>
</organism>
<gene>
    <name evidence="3" type="ORF">A8L58_08680</name>
    <name evidence="2" type="ORF">AXH35_07220</name>
</gene>
<protein>
    <submittedName>
        <fullName evidence="2">Uncharacterized protein</fullName>
    </submittedName>
</protein>
<proteinExistence type="predicted"/>
<dbReference type="AlphaFoldDB" id="A0AAC8YEY9"/>
<keyword evidence="5" id="KW-1185">Reference proteome</keyword>
<dbReference type="EMBL" id="CP015970">
    <property type="protein sequence ID" value="AOZ46759.1"/>
    <property type="molecule type" value="Genomic_DNA"/>
</dbReference>